<dbReference type="Proteomes" id="UP000039865">
    <property type="component" value="Unassembled WGS sequence"/>
</dbReference>
<keyword evidence="2" id="KW-1185">Reference proteome</keyword>
<sequence length="119" mass="14031">MSYERCYGPKQFPLQIPLGSLFDDSRIYAVDMEQSLNDDIVFGGSLLDKKTNRTLPSIGYFQTELDNAHIRWIFTYEDKNAPDKIMVRYRLNECRRKNWKSYKVSKTIQPNAFCKTLSF</sequence>
<protein>
    <submittedName>
        <fullName evidence="1">Uncharacterized protein</fullName>
    </submittedName>
</protein>
<accession>A0A077ZP94</accession>
<dbReference type="EMBL" id="CCKQ01000692">
    <property type="protein sequence ID" value="CDW71782.1"/>
    <property type="molecule type" value="Genomic_DNA"/>
</dbReference>
<evidence type="ECO:0000313" key="1">
    <source>
        <dbReference type="EMBL" id="CDW71782.1"/>
    </source>
</evidence>
<gene>
    <name evidence="1" type="primary">Contig8374.g8931</name>
    <name evidence="1" type="ORF">STYLEM_731</name>
</gene>
<organism evidence="1 2">
    <name type="scientific">Stylonychia lemnae</name>
    <name type="common">Ciliate</name>
    <dbReference type="NCBI Taxonomy" id="5949"/>
    <lineage>
        <taxon>Eukaryota</taxon>
        <taxon>Sar</taxon>
        <taxon>Alveolata</taxon>
        <taxon>Ciliophora</taxon>
        <taxon>Intramacronucleata</taxon>
        <taxon>Spirotrichea</taxon>
        <taxon>Stichotrichia</taxon>
        <taxon>Sporadotrichida</taxon>
        <taxon>Oxytrichidae</taxon>
        <taxon>Stylonychinae</taxon>
        <taxon>Stylonychia</taxon>
    </lineage>
</organism>
<dbReference type="AlphaFoldDB" id="A0A077ZP94"/>
<reference evidence="1 2" key="1">
    <citation type="submission" date="2014-06" db="EMBL/GenBank/DDBJ databases">
        <authorList>
            <person name="Swart Estienne"/>
        </authorList>
    </citation>
    <scope>NUCLEOTIDE SEQUENCE [LARGE SCALE GENOMIC DNA]</scope>
    <source>
        <strain evidence="1 2">130c</strain>
    </source>
</reference>
<proteinExistence type="predicted"/>
<name>A0A077ZP94_STYLE</name>
<dbReference type="InParanoid" id="A0A077ZP94"/>
<evidence type="ECO:0000313" key="2">
    <source>
        <dbReference type="Proteomes" id="UP000039865"/>
    </source>
</evidence>